<evidence type="ECO:0000313" key="2">
    <source>
        <dbReference type="Proteomes" id="UP001575181"/>
    </source>
</evidence>
<comment type="caution">
    <text evidence="1">The sequence shown here is derived from an EMBL/GenBank/DDBJ whole genome shotgun (WGS) entry which is preliminary data.</text>
</comment>
<dbReference type="RefSeq" id="WP_373655138.1">
    <property type="nucleotide sequence ID" value="NZ_JBGUAW010000003.1"/>
</dbReference>
<sequence>MSAPSNEMESGAEPCWMTHPSPGGRIGAVGVSRTLSAGDPPLVIARRRAARGLLGYLGGDDLPEGLDKRLREMAERGGTAELAGRVVRFAAPFERKGYLYAHAVLGGKPLDRSWRSPCPDRTAVAPGDCRPAWICTPVQGDHVGVLGVSFRAATRPRQFELAANNAVKLLEYTLGVQVEGAERFLRAPTAAGTIRLRTSEFDIEKSGGVTKDIRLYTKQLRIQGDVLYVWLVSPDLPPYPAPEDLDWMREPSPEGMNGAVGMSIRTADGLLSTQIERAFEKGIFALAKNRGAHIESIQHLRHGGGGRYYLEGVTSEVDTSLRARLLGFHPRPDGRVFVWVVEAGPASRAQR</sequence>
<accession>A0ABV4TW77</accession>
<protein>
    <recommendedName>
        <fullName evidence="3">GAF domain-containing protein</fullName>
    </recommendedName>
</protein>
<evidence type="ECO:0008006" key="3">
    <source>
        <dbReference type="Google" id="ProtNLM"/>
    </source>
</evidence>
<reference evidence="1 2" key="1">
    <citation type="submission" date="2024-08" db="EMBL/GenBank/DDBJ databases">
        <title>Whole-genome sequencing of halo(alkali)philic microorganisms from hypersaline lakes.</title>
        <authorList>
            <person name="Sorokin D.Y."/>
            <person name="Merkel A.Y."/>
            <person name="Messina E."/>
            <person name="Yakimov M."/>
        </authorList>
    </citation>
    <scope>NUCLEOTIDE SEQUENCE [LARGE SCALE GENOMIC DNA]</scope>
    <source>
        <strain evidence="1 2">Cl-TMA</strain>
    </source>
</reference>
<keyword evidence="2" id="KW-1185">Reference proteome</keyword>
<evidence type="ECO:0000313" key="1">
    <source>
        <dbReference type="EMBL" id="MFA9460355.1"/>
    </source>
</evidence>
<name>A0ABV4TW77_9GAMM</name>
<organism evidence="1 2">
    <name type="scientific">Thiohalorhabdus methylotrophus</name>
    <dbReference type="NCBI Taxonomy" id="3242694"/>
    <lineage>
        <taxon>Bacteria</taxon>
        <taxon>Pseudomonadati</taxon>
        <taxon>Pseudomonadota</taxon>
        <taxon>Gammaproteobacteria</taxon>
        <taxon>Thiohalorhabdales</taxon>
        <taxon>Thiohalorhabdaceae</taxon>
        <taxon>Thiohalorhabdus</taxon>
    </lineage>
</organism>
<gene>
    <name evidence="1" type="ORF">ACERLL_05885</name>
</gene>
<dbReference type="Proteomes" id="UP001575181">
    <property type="component" value="Unassembled WGS sequence"/>
</dbReference>
<proteinExistence type="predicted"/>
<dbReference type="EMBL" id="JBGUAW010000003">
    <property type="protein sequence ID" value="MFA9460355.1"/>
    <property type="molecule type" value="Genomic_DNA"/>
</dbReference>